<evidence type="ECO:0000313" key="4">
    <source>
        <dbReference type="Proteomes" id="UP001444661"/>
    </source>
</evidence>
<evidence type="ECO:0000313" key="3">
    <source>
        <dbReference type="EMBL" id="KAK8022025.1"/>
    </source>
</evidence>
<comment type="caution">
    <text evidence="3">The sequence shown here is derived from an EMBL/GenBank/DDBJ whole genome shotgun (WGS) entry which is preliminary data.</text>
</comment>
<evidence type="ECO:0000256" key="1">
    <source>
        <dbReference type="SAM" id="MobiDB-lite"/>
    </source>
</evidence>
<dbReference type="Pfam" id="PF08276">
    <property type="entry name" value="PAN_2"/>
    <property type="match status" value="1"/>
</dbReference>
<reference evidence="3 4" key="1">
    <citation type="submission" date="2023-01" db="EMBL/GenBank/DDBJ databases">
        <title>Analysis of 21 Apiospora genomes using comparative genomics revels a genus with tremendous synthesis potential of carbohydrate active enzymes and secondary metabolites.</title>
        <authorList>
            <person name="Sorensen T."/>
        </authorList>
    </citation>
    <scope>NUCLEOTIDE SEQUENCE [LARGE SCALE GENOMIC DNA]</scope>
    <source>
        <strain evidence="3 4">CBS 33761</strain>
    </source>
</reference>
<dbReference type="EMBL" id="JAQQWK010000012">
    <property type="protein sequence ID" value="KAK8022025.1"/>
    <property type="molecule type" value="Genomic_DNA"/>
</dbReference>
<proteinExistence type="predicted"/>
<feature type="domain" description="Apple" evidence="2">
    <location>
        <begin position="236"/>
        <end position="276"/>
    </location>
</feature>
<dbReference type="Proteomes" id="UP001444661">
    <property type="component" value="Unassembled WGS sequence"/>
</dbReference>
<feature type="region of interest" description="Disordered" evidence="1">
    <location>
        <begin position="92"/>
        <end position="111"/>
    </location>
</feature>
<gene>
    <name evidence="3" type="ORF">PG993_012792</name>
</gene>
<sequence length="295" mass="32557">MEIDDCPDGQRITLRPGYTVEYRRGRYREGDVHNGVNSREECIQLCQVDPTRPVCSFHEPTKKCIVGNRCGRDIVREGVCYMIRVDEIHGEEDPFYVPPPTGSGGKPDDPIKEEEMHACQTEKAACTEREGALQAEHAACQAQKGTLQAESSGCLARETVLQGSNAACEAQKATLQAKSTTCKAQRATAQNANAACQTSLQQCNDRAGASATSMHASRTPPAHCGRKGWAKGWYNVVNGMKMGECRQRCQSEARCVAYSDDMFADWGNCYLYEKQLPTLEMGPYPYWGTYAKDCA</sequence>
<accession>A0ABR1RX19</accession>
<name>A0ABR1RX19_9PEZI</name>
<organism evidence="3 4">
    <name type="scientific">Apiospora rasikravindrae</name>
    <dbReference type="NCBI Taxonomy" id="990691"/>
    <lineage>
        <taxon>Eukaryota</taxon>
        <taxon>Fungi</taxon>
        <taxon>Dikarya</taxon>
        <taxon>Ascomycota</taxon>
        <taxon>Pezizomycotina</taxon>
        <taxon>Sordariomycetes</taxon>
        <taxon>Xylariomycetidae</taxon>
        <taxon>Amphisphaeriales</taxon>
        <taxon>Apiosporaceae</taxon>
        <taxon>Apiospora</taxon>
    </lineage>
</organism>
<protein>
    <recommendedName>
        <fullName evidence="2">Apple domain-containing protein</fullName>
    </recommendedName>
</protein>
<evidence type="ECO:0000259" key="2">
    <source>
        <dbReference type="Pfam" id="PF08276"/>
    </source>
</evidence>
<dbReference type="InterPro" id="IPR003609">
    <property type="entry name" value="Pan_app"/>
</dbReference>
<keyword evidence="4" id="KW-1185">Reference proteome</keyword>